<keyword evidence="4" id="KW-1185">Reference proteome</keyword>
<dbReference type="GO" id="GO:0016705">
    <property type="term" value="F:oxidoreductase activity, acting on paired donors, with incorporation or reduction of molecular oxygen"/>
    <property type="evidence" value="ECO:0007669"/>
    <property type="project" value="InterPro"/>
</dbReference>
<evidence type="ECO:0000259" key="2">
    <source>
        <dbReference type="Pfam" id="PF00296"/>
    </source>
</evidence>
<dbReference type="CDD" id="cd01097">
    <property type="entry name" value="Tetrahydromethanopterin_reductase"/>
    <property type="match status" value="1"/>
</dbReference>
<sequence>MNTYSILMPFVPQRPERMLPYAALTQWSAAGRLWQGQAPANDPFQDFTHLAASGFRVPAGIGVTLMALRHPYQAAVQAHELAVCTGHPVVAGFGPGSLPFQRSTLAAPYRSQLGAVREYVHVMRELLGKGEVDHVGEHFTCRSGLGQLPRPPVEIGLGVLRPAMARLAGEVADVAITWLTPAAYIRDTLVPALRAGAQSAGRAMPRIVAMVPLALAGPDRDPFELAMLGSSGHTQLAHYADMLRRSGIQVSRDDPAGNAAALVDGHAFLYGDAAGLTVQLEEFFQAGVDEIVLNVTGVHMRYGDRASLEELDALMEMVTP</sequence>
<dbReference type="AlphaFoldDB" id="A0A840PCZ3"/>
<reference evidence="3 4" key="1">
    <citation type="submission" date="2020-08" db="EMBL/GenBank/DDBJ databases">
        <title>Genomic Encyclopedia of Type Strains, Phase IV (KMG-IV): sequencing the most valuable type-strain genomes for metagenomic binning, comparative biology and taxonomic classification.</title>
        <authorList>
            <person name="Goeker M."/>
        </authorList>
    </citation>
    <scope>NUCLEOTIDE SEQUENCE [LARGE SCALE GENOMIC DNA]</scope>
    <source>
        <strain evidence="3 4">DSM 45615</strain>
    </source>
</reference>
<dbReference type="PANTHER" id="PTHR43244">
    <property type="match status" value="1"/>
</dbReference>
<accession>A0A840PCZ3</accession>
<proteinExistence type="predicted"/>
<evidence type="ECO:0000313" key="4">
    <source>
        <dbReference type="Proteomes" id="UP000578449"/>
    </source>
</evidence>
<name>A0A840PCZ3_9ACTN</name>
<dbReference type="SUPFAM" id="SSF51679">
    <property type="entry name" value="Bacterial luciferase-like"/>
    <property type="match status" value="1"/>
</dbReference>
<dbReference type="PANTHER" id="PTHR43244:SF1">
    <property type="entry name" value="5,10-METHYLENETETRAHYDROMETHANOPTERIN REDUCTASE"/>
    <property type="match status" value="1"/>
</dbReference>
<keyword evidence="3" id="KW-0503">Monooxygenase</keyword>
<dbReference type="RefSeq" id="WP_185056116.1">
    <property type="nucleotide sequence ID" value="NZ_BAABIX010000026.1"/>
</dbReference>
<dbReference type="EMBL" id="JACHGN010000028">
    <property type="protein sequence ID" value="MBB5139284.1"/>
    <property type="molecule type" value="Genomic_DNA"/>
</dbReference>
<dbReference type="Gene3D" id="3.20.20.30">
    <property type="entry name" value="Luciferase-like domain"/>
    <property type="match status" value="1"/>
</dbReference>
<organism evidence="3 4">
    <name type="scientific">Thermocatellispora tengchongensis</name>
    <dbReference type="NCBI Taxonomy" id="1073253"/>
    <lineage>
        <taxon>Bacteria</taxon>
        <taxon>Bacillati</taxon>
        <taxon>Actinomycetota</taxon>
        <taxon>Actinomycetes</taxon>
        <taxon>Streptosporangiales</taxon>
        <taxon>Streptosporangiaceae</taxon>
        <taxon>Thermocatellispora</taxon>
    </lineage>
</organism>
<keyword evidence="1" id="KW-0560">Oxidoreductase</keyword>
<protein>
    <submittedName>
        <fullName evidence="3">Alkanesulfonate monooxygenase SsuD/methylene tetrahydromethanopterin reductase-like flavin-dependent oxidoreductase (Luciferase family)</fullName>
    </submittedName>
</protein>
<dbReference type="GO" id="GO:0004497">
    <property type="term" value="F:monooxygenase activity"/>
    <property type="evidence" value="ECO:0007669"/>
    <property type="project" value="UniProtKB-KW"/>
</dbReference>
<comment type="caution">
    <text evidence="3">The sequence shown here is derived from an EMBL/GenBank/DDBJ whole genome shotgun (WGS) entry which is preliminary data.</text>
</comment>
<dbReference type="Pfam" id="PF00296">
    <property type="entry name" value="Bac_luciferase"/>
    <property type="match status" value="1"/>
</dbReference>
<dbReference type="InterPro" id="IPR036661">
    <property type="entry name" value="Luciferase-like_sf"/>
</dbReference>
<feature type="domain" description="Luciferase-like" evidence="2">
    <location>
        <begin position="15"/>
        <end position="289"/>
    </location>
</feature>
<gene>
    <name evidence="3" type="ORF">HNP84_009047</name>
</gene>
<evidence type="ECO:0000256" key="1">
    <source>
        <dbReference type="ARBA" id="ARBA00023002"/>
    </source>
</evidence>
<dbReference type="InterPro" id="IPR011251">
    <property type="entry name" value="Luciferase-like_dom"/>
</dbReference>
<evidence type="ECO:0000313" key="3">
    <source>
        <dbReference type="EMBL" id="MBB5139284.1"/>
    </source>
</evidence>
<dbReference type="Proteomes" id="UP000578449">
    <property type="component" value="Unassembled WGS sequence"/>
</dbReference>
<dbReference type="InterPro" id="IPR050564">
    <property type="entry name" value="F420-G6PD/mer"/>
</dbReference>